<comment type="caution">
    <text evidence="5">The sequence shown here is derived from an EMBL/GenBank/DDBJ whole genome shotgun (WGS) entry which is preliminary data.</text>
</comment>
<feature type="domain" description="PAS" evidence="1">
    <location>
        <begin position="1"/>
        <end position="69"/>
    </location>
</feature>
<dbReference type="Proteomes" id="UP000528286">
    <property type="component" value="Unassembled WGS sequence"/>
</dbReference>
<dbReference type="InterPro" id="IPR043128">
    <property type="entry name" value="Rev_trsase/Diguanyl_cyclase"/>
</dbReference>
<dbReference type="Gene3D" id="3.30.450.20">
    <property type="entry name" value="PAS domain"/>
    <property type="match status" value="1"/>
</dbReference>
<dbReference type="PROSITE" id="PS50112">
    <property type="entry name" value="PAS"/>
    <property type="match status" value="1"/>
</dbReference>
<dbReference type="NCBIfam" id="TIGR00229">
    <property type="entry name" value="sensory_box"/>
    <property type="match status" value="1"/>
</dbReference>
<feature type="domain" description="EAL" evidence="3">
    <location>
        <begin position="296"/>
        <end position="548"/>
    </location>
</feature>
<dbReference type="Gene3D" id="3.20.20.450">
    <property type="entry name" value="EAL domain"/>
    <property type="match status" value="1"/>
</dbReference>
<dbReference type="InterPro" id="IPR035919">
    <property type="entry name" value="EAL_sf"/>
</dbReference>
<dbReference type="InterPro" id="IPR052155">
    <property type="entry name" value="Biofilm_reg_signaling"/>
</dbReference>
<dbReference type="PROSITE" id="PS50883">
    <property type="entry name" value="EAL"/>
    <property type="match status" value="1"/>
</dbReference>
<dbReference type="SMART" id="SM00267">
    <property type="entry name" value="GGDEF"/>
    <property type="match status" value="1"/>
</dbReference>
<evidence type="ECO:0000259" key="4">
    <source>
        <dbReference type="PROSITE" id="PS50887"/>
    </source>
</evidence>
<dbReference type="Pfam" id="PF00990">
    <property type="entry name" value="GGDEF"/>
    <property type="match status" value="1"/>
</dbReference>
<dbReference type="SUPFAM" id="SSF55785">
    <property type="entry name" value="PYP-like sensor domain (PAS domain)"/>
    <property type="match status" value="1"/>
</dbReference>
<evidence type="ECO:0000259" key="1">
    <source>
        <dbReference type="PROSITE" id="PS50112"/>
    </source>
</evidence>
<dbReference type="SUPFAM" id="SSF141868">
    <property type="entry name" value="EAL domain-like"/>
    <property type="match status" value="1"/>
</dbReference>
<dbReference type="SMART" id="SM00052">
    <property type="entry name" value="EAL"/>
    <property type="match status" value="1"/>
</dbReference>
<evidence type="ECO:0000259" key="2">
    <source>
        <dbReference type="PROSITE" id="PS50113"/>
    </source>
</evidence>
<name>A0A7W6J856_9HYPH</name>
<dbReference type="SUPFAM" id="SSF55073">
    <property type="entry name" value="Nucleotide cyclase"/>
    <property type="match status" value="1"/>
</dbReference>
<dbReference type="CDD" id="cd01948">
    <property type="entry name" value="EAL"/>
    <property type="match status" value="1"/>
</dbReference>
<dbReference type="InterPro" id="IPR029787">
    <property type="entry name" value="Nucleotide_cyclase"/>
</dbReference>
<gene>
    <name evidence="5" type="ORF">GGR23_003798</name>
</gene>
<feature type="domain" description="GGDEF" evidence="4">
    <location>
        <begin position="154"/>
        <end position="287"/>
    </location>
</feature>
<dbReference type="RefSeq" id="WP_183367842.1">
    <property type="nucleotide sequence ID" value="NZ_JACIEZ010000010.1"/>
</dbReference>
<dbReference type="PROSITE" id="PS50887">
    <property type="entry name" value="GGDEF"/>
    <property type="match status" value="1"/>
</dbReference>
<proteinExistence type="predicted"/>
<dbReference type="Pfam" id="PF00563">
    <property type="entry name" value="EAL"/>
    <property type="match status" value="1"/>
</dbReference>
<keyword evidence="6" id="KW-1185">Reference proteome</keyword>
<dbReference type="Pfam" id="PF13426">
    <property type="entry name" value="PAS_9"/>
    <property type="match status" value="1"/>
</dbReference>
<dbReference type="CDD" id="cd01949">
    <property type="entry name" value="GGDEF"/>
    <property type="match status" value="1"/>
</dbReference>
<dbReference type="InterPro" id="IPR000160">
    <property type="entry name" value="GGDEF_dom"/>
</dbReference>
<dbReference type="InterPro" id="IPR000014">
    <property type="entry name" value="PAS"/>
</dbReference>
<dbReference type="PROSITE" id="PS50113">
    <property type="entry name" value="PAC"/>
    <property type="match status" value="1"/>
</dbReference>
<evidence type="ECO:0000259" key="3">
    <source>
        <dbReference type="PROSITE" id="PS50883"/>
    </source>
</evidence>
<dbReference type="SMART" id="SM00091">
    <property type="entry name" value="PAS"/>
    <property type="match status" value="1"/>
</dbReference>
<evidence type="ECO:0000313" key="6">
    <source>
        <dbReference type="Proteomes" id="UP000528286"/>
    </source>
</evidence>
<evidence type="ECO:0000313" key="5">
    <source>
        <dbReference type="EMBL" id="MBB4066581.1"/>
    </source>
</evidence>
<feature type="domain" description="PAC" evidence="2">
    <location>
        <begin position="76"/>
        <end position="126"/>
    </location>
</feature>
<accession>A0A7W6J856</accession>
<dbReference type="InterPro" id="IPR001633">
    <property type="entry name" value="EAL_dom"/>
</dbReference>
<organism evidence="5 6">
    <name type="scientific">Gellertiella hungarica</name>
    <dbReference type="NCBI Taxonomy" id="1572859"/>
    <lineage>
        <taxon>Bacteria</taxon>
        <taxon>Pseudomonadati</taxon>
        <taxon>Pseudomonadota</taxon>
        <taxon>Alphaproteobacteria</taxon>
        <taxon>Hyphomicrobiales</taxon>
        <taxon>Rhizobiaceae</taxon>
        <taxon>Gellertiella</taxon>
    </lineage>
</organism>
<protein>
    <submittedName>
        <fullName evidence="5">Diguanylate cyclase (GGDEF)-like protein/PAS domain S-box-containing protein</fullName>
    </submittedName>
</protein>
<sequence>MSVRRFAEATDLSLIVINGEGDIEFVNQSACDLFGHTREEMIGQPITIIIPERMRGAHMAGLARVASGEKPSLGGKAVEVFAVKKDGSEFPIEITLSVWRGPAGFAAGAVIKDITERRERDAKLMRLASQDALTGLHNRHQFTNLVGESLAAGPSATVMLFDLDGFKEVNDTYGHSVGDTLLQAVAVRLSHISGPDWALARFGGDEFAFLVPAVGDPTHWQKEGERVIEAFRKPFHLGGLVLDLSASVGVATGPQDGAEAEELIASADFALYRAKAAGGYYCRLFDPGMRDEAQARRTMRDELRQALRNGELELHYQPQVQLATGRIYGFEALIRWNDPQRGLLPPGLFLPALEQSALALDIGWWTLDEACRVIARLNAGGSDLRMSVNLFPIQFRALNLCDKVSEALRKHGVPPEHLELEITEEVALGDERSLHTLTELRDMGVGVAFDDFGTGYASLLSLQRYPLTTLKIDRGFIRDLDNSPQDAAITRALIGMSHDLGLQTIAEGIETEAQEAALIAMGCPFGQGFRYGRAVPESELDALLRLPVLRETA</sequence>
<dbReference type="InterPro" id="IPR000700">
    <property type="entry name" value="PAS-assoc_C"/>
</dbReference>
<dbReference type="PANTHER" id="PTHR44757:SF2">
    <property type="entry name" value="BIOFILM ARCHITECTURE MAINTENANCE PROTEIN MBAA"/>
    <property type="match status" value="1"/>
</dbReference>
<dbReference type="AlphaFoldDB" id="A0A7W6J856"/>
<dbReference type="CDD" id="cd00130">
    <property type="entry name" value="PAS"/>
    <property type="match status" value="1"/>
</dbReference>
<dbReference type="EMBL" id="JACIEZ010000010">
    <property type="protein sequence ID" value="MBB4066581.1"/>
    <property type="molecule type" value="Genomic_DNA"/>
</dbReference>
<reference evidence="5 6" key="1">
    <citation type="submission" date="2020-08" db="EMBL/GenBank/DDBJ databases">
        <title>Genomic Encyclopedia of Type Strains, Phase IV (KMG-IV): sequencing the most valuable type-strain genomes for metagenomic binning, comparative biology and taxonomic classification.</title>
        <authorList>
            <person name="Goeker M."/>
        </authorList>
    </citation>
    <scope>NUCLEOTIDE SEQUENCE [LARGE SCALE GENOMIC DNA]</scope>
    <source>
        <strain evidence="5 6">DSM 29853</strain>
    </source>
</reference>
<dbReference type="PANTHER" id="PTHR44757">
    <property type="entry name" value="DIGUANYLATE CYCLASE DGCP"/>
    <property type="match status" value="1"/>
</dbReference>
<dbReference type="InterPro" id="IPR035965">
    <property type="entry name" value="PAS-like_dom_sf"/>
</dbReference>
<dbReference type="NCBIfam" id="TIGR00254">
    <property type="entry name" value="GGDEF"/>
    <property type="match status" value="1"/>
</dbReference>
<dbReference type="Gene3D" id="3.30.70.270">
    <property type="match status" value="1"/>
</dbReference>